<keyword evidence="4" id="KW-1185">Reference proteome</keyword>
<gene>
    <name evidence="3" type="ORF">FXN63_09770</name>
</gene>
<dbReference type="EMBL" id="CP043046">
    <property type="protein sequence ID" value="QEI06090.1"/>
    <property type="molecule type" value="Genomic_DNA"/>
</dbReference>
<evidence type="ECO:0000313" key="3">
    <source>
        <dbReference type="EMBL" id="QEI06090.1"/>
    </source>
</evidence>
<sequence>MNTTQAIKTTLFAAALAVGASTAFAQSTTTPPVGTPNPTEKGPGSQGNQNPGTPLPGQSGAGPKAGTTQGGMTQGGMTQGGMNHSSGSTMHNKTDRTSGDASPSSETRGVPDSESKSTPIPSAQPGKR</sequence>
<evidence type="ECO:0000256" key="1">
    <source>
        <dbReference type="SAM" id="MobiDB-lite"/>
    </source>
</evidence>
<organism evidence="3 4">
    <name type="scientific">Pigmentiphaga aceris</name>
    <dbReference type="NCBI Taxonomy" id="1940612"/>
    <lineage>
        <taxon>Bacteria</taxon>
        <taxon>Pseudomonadati</taxon>
        <taxon>Pseudomonadota</taxon>
        <taxon>Betaproteobacteria</taxon>
        <taxon>Burkholderiales</taxon>
        <taxon>Alcaligenaceae</taxon>
        <taxon>Pigmentiphaga</taxon>
    </lineage>
</organism>
<name>A0A5C0AZ11_9BURK</name>
<evidence type="ECO:0000256" key="2">
    <source>
        <dbReference type="SAM" id="SignalP"/>
    </source>
</evidence>
<accession>A0A5C0AZ11</accession>
<feature type="signal peptide" evidence="2">
    <location>
        <begin position="1"/>
        <end position="25"/>
    </location>
</feature>
<feature type="compositionally biased region" description="Low complexity" evidence="1">
    <location>
        <begin position="28"/>
        <end position="39"/>
    </location>
</feature>
<dbReference type="RefSeq" id="WP_148814473.1">
    <property type="nucleotide sequence ID" value="NZ_CP043046.1"/>
</dbReference>
<feature type="chain" id="PRO_5022779713" description="Proteophosphoglycan ppg4" evidence="2">
    <location>
        <begin position="26"/>
        <end position="128"/>
    </location>
</feature>
<proteinExistence type="predicted"/>
<dbReference type="AlphaFoldDB" id="A0A5C0AZ11"/>
<reference evidence="3 4" key="1">
    <citation type="submission" date="2019-08" db="EMBL/GenBank/DDBJ databases">
        <title>Amphibian skin-associated Pigmentiphaga: genome sequence and occurrence across geography and hosts.</title>
        <authorList>
            <person name="Bletz M.C."/>
            <person name="Bunk B."/>
            <person name="Sproeer C."/>
            <person name="Biwer P."/>
            <person name="Reiter S."/>
            <person name="Rabemananjara F.C.E."/>
            <person name="Schulz S."/>
            <person name="Overmann J."/>
            <person name="Vences M."/>
        </authorList>
    </citation>
    <scope>NUCLEOTIDE SEQUENCE [LARGE SCALE GENOMIC DNA]</scope>
    <source>
        <strain evidence="3 4">Mada1488</strain>
    </source>
</reference>
<protein>
    <recommendedName>
        <fullName evidence="5">Proteophosphoglycan ppg4</fullName>
    </recommendedName>
</protein>
<dbReference type="Proteomes" id="UP000325161">
    <property type="component" value="Chromosome"/>
</dbReference>
<dbReference type="KEGG" id="pacr:FXN63_09770"/>
<feature type="region of interest" description="Disordered" evidence="1">
    <location>
        <begin position="24"/>
        <end position="128"/>
    </location>
</feature>
<evidence type="ECO:0008006" key="5">
    <source>
        <dbReference type="Google" id="ProtNLM"/>
    </source>
</evidence>
<evidence type="ECO:0000313" key="4">
    <source>
        <dbReference type="Proteomes" id="UP000325161"/>
    </source>
</evidence>
<keyword evidence="2" id="KW-0732">Signal</keyword>
<feature type="compositionally biased region" description="Gly residues" evidence="1">
    <location>
        <begin position="68"/>
        <end position="79"/>
    </location>
</feature>